<evidence type="ECO:0000256" key="6">
    <source>
        <dbReference type="RuleBase" id="RU361185"/>
    </source>
</evidence>
<dbReference type="EMBL" id="CAVP010058310">
    <property type="protein sequence ID" value="CDL94407.1"/>
    <property type="molecule type" value="Genomic_DNA"/>
</dbReference>
<dbReference type="GO" id="GO:0005975">
    <property type="term" value="P:carbohydrate metabolic process"/>
    <property type="evidence" value="ECO:0007669"/>
    <property type="project" value="InterPro"/>
</dbReference>
<dbReference type="PANTHER" id="PTHR22762:SF54">
    <property type="entry name" value="BCDNA.GH04962"/>
    <property type="match status" value="1"/>
</dbReference>
<keyword evidence="5 6" id="KW-0326">Glycosidase</keyword>
<dbReference type="Pfam" id="PF01055">
    <property type="entry name" value="Glyco_hydro_31_2nd"/>
    <property type="match status" value="1"/>
</dbReference>
<sequence>MSTPLKELNTLATSKMKLCQNLLVKKRDGTVYEGDCWPGRSSYVDFMNPEARKFWADQFAFDKYRGSSENVYTWNDMNEPSVFSGPEVCKQSDT</sequence>
<dbReference type="GO" id="GO:0090599">
    <property type="term" value="F:alpha-glucosidase activity"/>
    <property type="evidence" value="ECO:0007669"/>
    <property type="project" value="TreeGrafter"/>
</dbReference>
<evidence type="ECO:0000256" key="4">
    <source>
        <dbReference type="ARBA" id="ARBA00023180"/>
    </source>
</evidence>
<evidence type="ECO:0000256" key="2">
    <source>
        <dbReference type="ARBA" id="ARBA00022729"/>
    </source>
</evidence>
<dbReference type="SUPFAM" id="SSF51445">
    <property type="entry name" value="(Trans)glycosidases"/>
    <property type="match status" value="1"/>
</dbReference>
<evidence type="ECO:0000256" key="3">
    <source>
        <dbReference type="ARBA" id="ARBA00022801"/>
    </source>
</evidence>
<organism evidence="8">
    <name type="scientific">Haemonchus contortus</name>
    <name type="common">Barber pole worm</name>
    <dbReference type="NCBI Taxonomy" id="6289"/>
    <lineage>
        <taxon>Eukaryota</taxon>
        <taxon>Metazoa</taxon>
        <taxon>Ecdysozoa</taxon>
        <taxon>Nematoda</taxon>
        <taxon>Chromadorea</taxon>
        <taxon>Rhabditida</taxon>
        <taxon>Rhabditina</taxon>
        <taxon>Rhabditomorpha</taxon>
        <taxon>Strongyloidea</taxon>
        <taxon>Trichostrongylidae</taxon>
        <taxon>Haemonchus</taxon>
    </lineage>
</organism>
<dbReference type="PANTHER" id="PTHR22762">
    <property type="entry name" value="ALPHA-GLUCOSIDASE"/>
    <property type="match status" value="1"/>
</dbReference>
<evidence type="ECO:0000313" key="8">
    <source>
        <dbReference type="EMBL" id="CDL94407.1"/>
    </source>
</evidence>
<dbReference type="InterPro" id="IPR017853">
    <property type="entry name" value="GH"/>
</dbReference>
<dbReference type="Gene3D" id="3.20.20.80">
    <property type="entry name" value="Glycosidases"/>
    <property type="match status" value="1"/>
</dbReference>
<proteinExistence type="inferred from homology"/>
<dbReference type="InterPro" id="IPR000322">
    <property type="entry name" value="Glyco_hydro_31_TIM"/>
</dbReference>
<keyword evidence="3 6" id="KW-0378">Hydrolase</keyword>
<keyword evidence="2" id="KW-0732">Signal</keyword>
<accession>W6NQD1</accession>
<keyword evidence="4" id="KW-0325">Glycoprotein</keyword>
<comment type="similarity">
    <text evidence="1 6">Belongs to the glycosyl hydrolase 31 family.</text>
</comment>
<reference evidence="8" key="2">
    <citation type="submission" date="2013-05" db="EMBL/GenBank/DDBJ databases">
        <title>The genome and transcriptome of Haemonchus contortus: a key model parasite for drug and vaccine discovery.</title>
        <authorList>
            <person name="Laing R."/>
            <person name="Kikuchi T."/>
            <person name="Martinelli A."/>
            <person name="Tsai I.J."/>
            <person name="Beech R.N."/>
            <person name="Redman E."/>
            <person name="Holroyd N."/>
            <person name="Bartley D.J."/>
            <person name="Beasley H."/>
            <person name="Britton C."/>
            <person name="Curran D."/>
            <person name="Devaney E."/>
            <person name="Gilabert A."/>
            <person name="Jackson F."/>
            <person name="Hunt M."/>
            <person name="Johnston S."/>
            <person name="Kryukov I."/>
            <person name="Li K."/>
            <person name="Morrison A.A."/>
            <person name="Reid A.J."/>
            <person name="Sargison N."/>
            <person name="Saunders G."/>
            <person name="Wasmuth J.D."/>
            <person name="Wolstenholme A."/>
            <person name="Berriman M."/>
            <person name="Gilleard J.S."/>
            <person name="Cotton J.A."/>
        </authorList>
    </citation>
    <scope>NUCLEOTIDE SEQUENCE [LARGE SCALE GENOMIC DNA]</scope>
    <source>
        <strain evidence="8">ISE/inbred ISE</strain>
    </source>
</reference>
<reference evidence="8" key="1">
    <citation type="submission" date="2013-03" db="EMBL/GenBank/DDBJ databases">
        <authorList>
            <person name="Aslett M."/>
        </authorList>
    </citation>
    <scope>NUCLEOTIDE SEQUENCE [LARGE SCALE GENOMIC DNA]</scope>
    <source>
        <strain evidence="8">ISE/inbred ISE</strain>
    </source>
</reference>
<evidence type="ECO:0000259" key="7">
    <source>
        <dbReference type="Pfam" id="PF01055"/>
    </source>
</evidence>
<dbReference type="GO" id="GO:0006491">
    <property type="term" value="P:N-glycan processing"/>
    <property type="evidence" value="ECO:0007669"/>
    <property type="project" value="TreeGrafter"/>
</dbReference>
<evidence type="ECO:0000256" key="5">
    <source>
        <dbReference type="ARBA" id="ARBA00023295"/>
    </source>
</evidence>
<dbReference type="AlphaFoldDB" id="W6NQD1"/>
<gene>
    <name evidence="8" type="ORF">HCOI_02138900</name>
</gene>
<protein>
    <submittedName>
        <fullName evidence="8">Glycoside hydrolase domain containing protein</fullName>
    </submittedName>
</protein>
<name>W6NQD1_HAECO</name>
<comment type="caution">
    <text evidence="8">The sequence shown here is derived from an EMBL/GenBank/DDBJ whole genome shotgun (WGS) entry which is preliminary data.</text>
</comment>
<feature type="domain" description="Glycoside hydrolase family 31 TIM barrel" evidence="7">
    <location>
        <begin position="19"/>
        <end position="90"/>
    </location>
</feature>
<evidence type="ECO:0000256" key="1">
    <source>
        <dbReference type="ARBA" id="ARBA00007806"/>
    </source>
</evidence>